<keyword evidence="11" id="KW-0812">Transmembrane</keyword>
<evidence type="ECO:0000256" key="6">
    <source>
        <dbReference type="ARBA" id="ARBA00022777"/>
    </source>
</evidence>
<organism evidence="13 14">
    <name type="scientific">Sphaerisporangium rufum</name>
    <dbReference type="NCBI Taxonomy" id="1381558"/>
    <lineage>
        <taxon>Bacteria</taxon>
        <taxon>Bacillati</taxon>
        <taxon>Actinomycetota</taxon>
        <taxon>Actinomycetes</taxon>
        <taxon>Streptosporangiales</taxon>
        <taxon>Streptosporangiaceae</taxon>
        <taxon>Sphaerisporangium</taxon>
    </lineage>
</organism>
<dbReference type="GO" id="GO:0000155">
    <property type="term" value="F:phosphorelay sensor kinase activity"/>
    <property type="evidence" value="ECO:0007669"/>
    <property type="project" value="InterPro"/>
</dbReference>
<proteinExistence type="predicted"/>
<evidence type="ECO:0000256" key="2">
    <source>
        <dbReference type="ARBA" id="ARBA00012438"/>
    </source>
</evidence>
<feature type="transmembrane region" description="Helical" evidence="11">
    <location>
        <begin position="50"/>
        <end position="67"/>
    </location>
</feature>
<keyword evidence="3" id="KW-0597">Phosphoprotein</keyword>
<dbReference type="Gene3D" id="3.30.565.10">
    <property type="entry name" value="Histidine kinase-like ATPase, C-terminal domain"/>
    <property type="match status" value="1"/>
</dbReference>
<feature type="transmembrane region" description="Helical" evidence="11">
    <location>
        <begin position="109"/>
        <end position="128"/>
    </location>
</feature>
<dbReference type="InterPro" id="IPR050482">
    <property type="entry name" value="Sensor_HK_TwoCompSys"/>
</dbReference>
<dbReference type="SUPFAM" id="SSF55874">
    <property type="entry name" value="ATPase domain of HSP90 chaperone/DNA topoisomerase II/histidine kinase"/>
    <property type="match status" value="1"/>
</dbReference>
<dbReference type="Gene3D" id="1.20.5.1930">
    <property type="match status" value="1"/>
</dbReference>
<evidence type="ECO:0000256" key="10">
    <source>
        <dbReference type="SAM" id="MobiDB-lite"/>
    </source>
</evidence>
<evidence type="ECO:0000256" key="11">
    <source>
        <dbReference type="SAM" id="Phobius"/>
    </source>
</evidence>
<keyword evidence="11" id="KW-1133">Transmembrane helix</keyword>
<name>A0A919UYC5_9ACTN</name>
<evidence type="ECO:0000256" key="1">
    <source>
        <dbReference type="ARBA" id="ARBA00000085"/>
    </source>
</evidence>
<reference evidence="13" key="1">
    <citation type="submission" date="2021-01" db="EMBL/GenBank/DDBJ databases">
        <title>Whole genome shotgun sequence of Sphaerisporangium rufum NBRC 109079.</title>
        <authorList>
            <person name="Komaki H."/>
            <person name="Tamura T."/>
        </authorList>
    </citation>
    <scope>NUCLEOTIDE SEQUENCE</scope>
    <source>
        <strain evidence="13">NBRC 109079</strain>
    </source>
</reference>
<keyword evidence="6" id="KW-0418">Kinase</keyword>
<evidence type="ECO:0000256" key="3">
    <source>
        <dbReference type="ARBA" id="ARBA00022553"/>
    </source>
</evidence>
<evidence type="ECO:0000313" key="13">
    <source>
        <dbReference type="EMBL" id="GII77906.1"/>
    </source>
</evidence>
<evidence type="ECO:0000256" key="5">
    <source>
        <dbReference type="ARBA" id="ARBA00022741"/>
    </source>
</evidence>
<dbReference type="EMBL" id="BOOU01000042">
    <property type="protein sequence ID" value="GII77906.1"/>
    <property type="molecule type" value="Genomic_DNA"/>
</dbReference>
<accession>A0A919UYC5</accession>
<gene>
    <name evidence="13" type="ORF">Sru01_28880</name>
</gene>
<keyword evidence="5" id="KW-0547">Nucleotide-binding</keyword>
<feature type="compositionally biased region" description="Low complexity" evidence="10">
    <location>
        <begin position="341"/>
        <end position="357"/>
    </location>
</feature>
<dbReference type="GO" id="GO:0046983">
    <property type="term" value="F:protein dimerization activity"/>
    <property type="evidence" value="ECO:0007669"/>
    <property type="project" value="InterPro"/>
</dbReference>
<evidence type="ECO:0000256" key="8">
    <source>
        <dbReference type="ARBA" id="ARBA00023012"/>
    </source>
</evidence>
<keyword evidence="7" id="KW-0067">ATP-binding</keyword>
<dbReference type="AlphaFoldDB" id="A0A919UYC5"/>
<keyword evidence="8" id="KW-0902">Two-component regulatory system</keyword>
<feature type="coiled-coil region" evidence="9">
    <location>
        <begin position="157"/>
        <end position="184"/>
    </location>
</feature>
<keyword evidence="4" id="KW-0808">Transferase</keyword>
<evidence type="ECO:0000256" key="4">
    <source>
        <dbReference type="ARBA" id="ARBA00022679"/>
    </source>
</evidence>
<protein>
    <recommendedName>
        <fullName evidence="2">histidine kinase</fullName>
        <ecNumber evidence="2">2.7.13.3</ecNumber>
    </recommendedName>
</protein>
<comment type="catalytic activity">
    <reaction evidence="1">
        <text>ATP + protein L-histidine = ADP + protein N-phospho-L-histidine.</text>
        <dbReference type="EC" id="2.7.13.3"/>
    </reaction>
</comment>
<keyword evidence="11" id="KW-0472">Membrane</keyword>
<sequence length="459" mass="46765">MPRRLLNRRMMPSLGRPPGVRRVLAPVAAAAGDIALFALAHPGGGPAPLVLAGYVLAAAAAAALGAAAGPRMPLAGLVVALALAALTGRGHIVMLWTSYRAGRAVVSRAGFAGAAGAAVGTATAFIMFAPAARGSESPLVAGYLIFVALPLLVGRYLAQQERLMSALAERNRELVRRRELLAEQERLAERLRIARDVHDSLGHRLSLASVQAAALEVSALPPEHSRAVRRLAGTVREAMDELQELVGTLRAEDDRGAVPGAGEIGALVAGFRTAGVPVELRESGPRFPLPPAAGHAAYRVVEEGLTNAVKHAPGRPVVVRAEWDPDALLVTVTNPLPPAGPAGDAIGDPAGRADGARLGTGGAAGDPVGRRTGEAAGYGLAGLGERVRAAGGLLRHGPDGDDFRLSAMLPAMLPAGAPSPAEDPPVATLAGNTRVALAGVAAALLMFGLLPAGMLMGLR</sequence>
<dbReference type="RefSeq" id="WP_203984961.1">
    <property type="nucleotide sequence ID" value="NZ_BOOU01000042.1"/>
</dbReference>
<dbReference type="InterPro" id="IPR036890">
    <property type="entry name" value="HATPase_C_sf"/>
</dbReference>
<dbReference type="InterPro" id="IPR011712">
    <property type="entry name" value="Sig_transdc_His_kin_sub3_dim/P"/>
</dbReference>
<dbReference type="PANTHER" id="PTHR24421:SF10">
    <property type="entry name" value="NITRATE_NITRITE SENSOR PROTEIN NARQ"/>
    <property type="match status" value="1"/>
</dbReference>
<evidence type="ECO:0000256" key="9">
    <source>
        <dbReference type="SAM" id="Coils"/>
    </source>
</evidence>
<dbReference type="EC" id="2.7.13.3" evidence="2"/>
<dbReference type="Pfam" id="PF07730">
    <property type="entry name" value="HisKA_3"/>
    <property type="match status" value="1"/>
</dbReference>
<keyword evidence="9" id="KW-0175">Coiled coil</keyword>
<feature type="domain" description="Signal transduction histidine kinase subgroup 3 dimerisation and phosphoacceptor" evidence="12">
    <location>
        <begin position="189"/>
        <end position="252"/>
    </location>
</feature>
<feature type="transmembrane region" description="Helical" evidence="11">
    <location>
        <begin position="74"/>
        <end position="97"/>
    </location>
</feature>
<feature type="region of interest" description="Disordered" evidence="10">
    <location>
        <begin position="339"/>
        <end position="370"/>
    </location>
</feature>
<feature type="transmembrane region" description="Helical" evidence="11">
    <location>
        <begin position="435"/>
        <end position="458"/>
    </location>
</feature>
<dbReference type="GO" id="GO:0005524">
    <property type="term" value="F:ATP binding"/>
    <property type="evidence" value="ECO:0007669"/>
    <property type="project" value="UniProtKB-KW"/>
</dbReference>
<dbReference type="GO" id="GO:0016020">
    <property type="term" value="C:membrane"/>
    <property type="evidence" value="ECO:0007669"/>
    <property type="project" value="InterPro"/>
</dbReference>
<dbReference type="Proteomes" id="UP000655287">
    <property type="component" value="Unassembled WGS sequence"/>
</dbReference>
<evidence type="ECO:0000259" key="12">
    <source>
        <dbReference type="Pfam" id="PF07730"/>
    </source>
</evidence>
<evidence type="ECO:0000256" key="7">
    <source>
        <dbReference type="ARBA" id="ARBA00022840"/>
    </source>
</evidence>
<feature type="transmembrane region" description="Helical" evidence="11">
    <location>
        <begin position="140"/>
        <end position="158"/>
    </location>
</feature>
<keyword evidence="14" id="KW-1185">Reference proteome</keyword>
<evidence type="ECO:0000313" key="14">
    <source>
        <dbReference type="Proteomes" id="UP000655287"/>
    </source>
</evidence>
<comment type="caution">
    <text evidence="13">The sequence shown here is derived from an EMBL/GenBank/DDBJ whole genome shotgun (WGS) entry which is preliminary data.</text>
</comment>
<dbReference type="CDD" id="cd16917">
    <property type="entry name" value="HATPase_UhpB-NarQ-NarX-like"/>
    <property type="match status" value="1"/>
</dbReference>
<dbReference type="PANTHER" id="PTHR24421">
    <property type="entry name" value="NITRATE/NITRITE SENSOR PROTEIN NARX-RELATED"/>
    <property type="match status" value="1"/>
</dbReference>